<dbReference type="CDD" id="cd06590">
    <property type="entry name" value="RNase_HII_bacteria_HIII_like"/>
    <property type="match status" value="1"/>
</dbReference>
<keyword evidence="9 10" id="KW-0378">Hydrolase</keyword>
<dbReference type="GO" id="GO:0003723">
    <property type="term" value="F:RNA binding"/>
    <property type="evidence" value="ECO:0007669"/>
    <property type="project" value="UniProtKB-UniRule"/>
</dbReference>
<feature type="binding site" evidence="10">
    <location>
        <position position="125"/>
    </location>
    <ligand>
        <name>a divalent metal cation</name>
        <dbReference type="ChEBI" id="CHEBI:60240"/>
    </ligand>
</feature>
<dbReference type="InterPro" id="IPR036397">
    <property type="entry name" value="RNaseH_sf"/>
</dbReference>
<dbReference type="GO" id="GO:0046872">
    <property type="term" value="F:metal ion binding"/>
    <property type="evidence" value="ECO:0007669"/>
    <property type="project" value="UniProtKB-KW"/>
</dbReference>
<evidence type="ECO:0000313" key="14">
    <source>
        <dbReference type="Proteomes" id="UP000004978"/>
    </source>
</evidence>
<keyword evidence="7 10" id="KW-0479">Metal-binding</keyword>
<comment type="cofactor">
    <cofactor evidence="10">
        <name>Mn(2+)</name>
        <dbReference type="ChEBI" id="CHEBI:29035"/>
    </cofactor>
    <cofactor evidence="10">
        <name>Mg(2+)</name>
        <dbReference type="ChEBI" id="CHEBI:18420"/>
    </cofactor>
    <text evidence="10">Manganese or magnesium. Binds 1 divalent metal ion per monomer in the absence of substrate. May bind a second metal ion after substrate binding.</text>
</comment>
<dbReference type="EMBL" id="AFXA01000001">
    <property type="protein sequence ID" value="EGV00588.1"/>
    <property type="molecule type" value="Genomic_DNA"/>
</dbReference>
<keyword evidence="6 10" id="KW-0540">Nuclease</keyword>
<evidence type="ECO:0000256" key="11">
    <source>
        <dbReference type="RuleBase" id="RU003515"/>
    </source>
</evidence>
<dbReference type="GO" id="GO:0005737">
    <property type="term" value="C:cytoplasm"/>
    <property type="evidence" value="ECO:0007669"/>
    <property type="project" value="UniProtKB-SubCell"/>
</dbReference>
<evidence type="ECO:0000256" key="4">
    <source>
        <dbReference type="ARBA" id="ARBA00008378"/>
    </source>
</evidence>
<evidence type="ECO:0000256" key="5">
    <source>
        <dbReference type="ARBA" id="ARBA00022490"/>
    </source>
</evidence>
<dbReference type="InterPro" id="IPR012337">
    <property type="entry name" value="RNaseH-like_sf"/>
</dbReference>
<dbReference type="Pfam" id="PF01351">
    <property type="entry name" value="RNase_HII"/>
    <property type="match status" value="1"/>
</dbReference>
<evidence type="ECO:0000256" key="6">
    <source>
        <dbReference type="ARBA" id="ARBA00022722"/>
    </source>
</evidence>
<dbReference type="RefSeq" id="WP_006608291.1">
    <property type="nucleotide sequence ID" value="NZ_AFXA01000001.1"/>
</dbReference>
<dbReference type="Proteomes" id="UP000004978">
    <property type="component" value="Unassembled WGS sequence"/>
</dbReference>
<proteinExistence type="inferred from homology"/>
<evidence type="ECO:0000256" key="10">
    <source>
        <dbReference type="PROSITE-ProRule" id="PRU01319"/>
    </source>
</evidence>
<dbReference type="PANTHER" id="PTHR10954">
    <property type="entry name" value="RIBONUCLEASE H2 SUBUNIT A"/>
    <property type="match status" value="1"/>
</dbReference>
<evidence type="ECO:0000256" key="1">
    <source>
        <dbReference type="ARBA" id="ARBA00000077"/>
    </source>
</evidence>
<reference evidence="13 14" key="1">
    <citation type="journal article" date="2013" name="Genome Announc.">
        <title>Genome Sequence of Mycoplasma columbinum Strain SF7.</title>
        <authorList>
            <person name="Guo Z."/>
            <person name="Xu X."/>
            <person name="Zheng Q."/>
            <person name="Li T."/>
            <person name="Kuang S."/>
            <person name="Zhang Z."/>
            <person name="Chen Y."/>
            <person name="Lu X."/>
            <person name="Zhou R."/>
            <person name="Bi D."/>
            <person name="Jin H."/>
        </authorList>
    </citation>
    <scope>NUCLEOTIDE SEQUENCE [LARGE SCALE GENOMIC DNA]</scope>
    <source>
        <strain evidence="13 14">SF7</strain>
    </source>
</reference>
<comment type="function">
    <text evidence="2 11">Endonuclease that specifically degrades the RNA of RNA-DNA hybrids.</text>
</comment>
<evidence type="ECO:0000256" key="8">
    <source>
        <dbReference type="ARBA" id="ARBA00022759"/>
    </source>
</evidence>
<comment type="subcellular location">
    <subcellularLocation>
        <location evidence="3">Cytoplasm</location>
    </subcellularLocation>
</comment>
<comment type="caution">
    <text evidence="13">The sequence shown here is derived from an EMBL/GenBank/DDBJ whole genome shotgun (WGS) entry which is preliminary data.</text>
</comment>
<dbReference type="eggNOG" id="COG1039">
    <property type="taxonomic scope" value="Bacteria"/>
</dbReference>
<comment type="similarity">
    <text evidence="4">Belongs to the RNase HII family. RnhC subfamily.</text>
</comment>
<name>F9UJ25_9BACT</name>
<keyword evidence="5" id="KW-0963">Cytoplasm</keyword>
<dbReference type="PROSITE" id="PS51975">
    <property type="entry name" value="RNASE_H_2"/>
    <property type="match status" value="1"/>
</dbReference>
<feature type="binding site" evidence="10">
    <location>
        <position position="25"/>
    </location>
    <ligand>
        <name>a divalent metal cation</name>
        <dbReference type="ChEBI" id="CHEBI:60240"/>
    </ligand>
</feature>
<evidence type="ECO:0000259" key="12">
    <source>
        <dbReference type="PROSITE" id="PS51975"/>
    </source>
</evidence>
<dbReference type="AlphaFoldDB" id="F9UJ25"/>
<protein>
    <recommendedName>
        <fullName evidence="11">Ribonuclease</fullName>
        <ecNumber evidence="11">3.1.26.4</ecNumber>
    </recommendedName>
</protein>
<accession>F9UJ25</accession>
<dbReference type="GO" id="GO:0006298">
    <property type="term" value="P:mismatch repair"/>
    <property type="evidence" value="ECO:0007669"/>
    <property type="project" value="TreeGrafter"/>
</dbReference>
<feature type="domain" description="RNase H type-2" evidence="12">
    <location>
        <begin position="18"/>
        <end position="230"/>
    </location>
</feature>
<dbReference type="PANTHER" id="PTHR10954:SF23">
    <property type="entry name" value="RIBONUCLEASE"/>
    <property type="match status" value="1"/>
</dbReference>
<organism evidence="13 14">
    <name type="scientific">Mycoplasmopsis columbina SF7</name>
    <dbReference type="NCBI Taxonomy" id="1037410"/>
    <lineage>
        <taxon>Bacteria</taxon>
        <taxon>Bacillati</taxon>
        <taxon>Mycoplasmatota</taxon>
        <taxon>Mycoplasmoidales</taxon>
        <taxon>Metamycoplasmataceae</taxon>
        <taxon>Mycoplasmopsis</taxon>
    </lineage>
</organism>
<keyword evidence="8 10" id="KW-0255">Endonuclease</keyword>
<evidence type="ECO:0000256" key="2">
    <source>
        <dbReference type="ARBA" id="ARBA00004065"/>
    </source>
</evidence>
<evidence type="ECO:0000256" key="7">
    <source>
        <dbReference type="ARBA" id="ARBA00022723"/>
    </source>
</evidence>
<dbReference type="Gene3D" id="3.30.420.10">
    <property type="entry name" value="Ribonuclease H-like superfamily/Ribonuclease H"/>
    <property type="match status" value="1"/>
</dbReference>
<evidence type="ECO:0000256" key="3">
    <source>
        <dbReference type="ARBA" id="ARBA00004496"/>
    </source>
</evidence>
<keyword evidence="14" id="KW-1185">Reference proteome</keyword>
<dbReference type="SUPFAM" id="SSF53098">
    <property type="entry name" value="Ribonuclease H-like"/>
    <property type="match status" value="1"/>
</dbReference>
<dbReference type="EC" id="3.1.26.4" evidence="11"/>
<dbReference type="InterPro" id="IPR024567">
    <property type="entry name" value="RNase_HII/HIII_dom"/>
</dbReference>
<gene>
    <name evidence="13" type="ORF">MCSF7_00010</name>
</gene>
<dbReference type="GO" id="GO:0032299">
    <property type="term" value="C:ribonuclease H2 complex"/>
    <property type="evidence" value="ECO:0007669"/>
    <property type="project" value="TreeGrafter"/>
</dbReference>
<dbReference type="GO" id="GO:0004523">
    <property type="term" value="F:RNA-DNA hybrid ribonuclease activity"/>
    <property type="evidence" value="ECO:0007669"/>
    <property type="project" value="UniProtKB-UniRule"/>
</dbReference>
<sequence length="230" mass="26510">MNKNQFIILPNLTFLKDKKIIGIDETGVGDYFGPIVSCAAFIPLKNIENVKALGIKDSKKIADKKILKISDELSKLVYYSIHHLSPQGYNSLNKNYNSNELKMFSHLNAIQKLQDRLEIDYIFIDQYSTLNSIEKYYETFMSKNWANLKPFKTQVLLSTKAEDIDLSVAVASVLARGYFLRYMKDMNEKYNIEFPLGAGKKVKEFVQEFNKKNSVDTLNKVAKIHFKINK</sequence>
<evidence type="ECO:0000313" key="13">
    <source>
        <dbReference type="EMBL" id="EGV00588.1"/>
    </source>
</evidence>
<dbReference type="InterPro" id="IPR001352">
    <property type="entry name" value="RNase_HII/HIII"/>
</dbReference>
<evidence type="ECO:0000256" key="9">
    <source>
        <dbReference type="ARBA" id="ARBA00022801"/>
    </source>
</evidence>
<dbReference type="GO" id="GO:0043137">
    <property type="term" value="P:DNA replication, removal of RNA primer"/>
    <property type="evidence" value="ECO:0007669"/>
    <property type="project" value="TreeGrafter"/>
</dbReference>
<dbReference type="STRING" id="1037410.MCSF7_00010"/>
<feature type="binding site" evidence="10">
    <location>
        <position position="24"/>
    </location>
    <ligand>
        <name>a divalent metal cation</name>
        <dbReference type="ChEBI" id="CHEBI:60240"/>
    </ligand>
</feature>
<comment type="catalytic activity">
    <reaction evidence="1 10 11">
        <text>Endonucleolytic cleavage to 5'-phosphomonoester.</text>
        <dbReference type="EC" id="3.1.26.4"/>
    </reaction>
</comment>